<gene>
    <name evidence="2" type="ORF">LOC62_02G003005</name>
</gene>
<evidence type="ECO:0000313" key="3">
    <source>
        <dbReference type="Proteomes" id="UP000827549"/>
    </source>
</evidence>
<proteinExistence type="predicted"/>
<evidence type="ECO:0000256" key="1">
    <source>
        <dbReference type="SAM" id="SignalP"/>
    </source>
</evidence>
<feature type="signal peptide" evidence="1">
    <location>
        <begin position="1"/>
        <end position="19"/>
    </location>
</feature>
<evidence type="ECO:0008006" key="4">
    <source>
        <dbReference type="Google" id="ProtNLM"/>
    </source>
</evidence>
<dbReference type="Pfam" id="PF05721">
    <property type="entry name" value="PhyH"/>
    <property type="match status" value="1"/>
</dbReference>
<dbReference type="RefSeq" id="XP_062625515.1">
    <property type="nucleotide sequence ID" value="XM_062769531.1"/>
</dbReference>
<organism evidence="2 3">
    <name type="scientific">Vanrija pseudolonga</name>
    <dbReference type="NCBI Taxonomy" id="143232"/>
    <lineage>
        <taxon>Eukaryota</taxon>
        <taxon>Fungi</taxon>
        <taxon>Dikarya</taxon>
        <taxon>Basidiomycota</taxon>
        <taxon>Agaricomycotina</taxon>
        <taxon>Tremellomycetes</taxon>
        <taxon>Trichosporonales</taxon>
        <taxon>Trichosporonaceae</taxon>
        <taxon>Vanrija</taxon>
    </lineage>
</organism>
<name>A0AAF1BPJ2_9TREE</name>
<dbReference type="InterPro" id="IPR008775">
    <property type="entry name" value="Phytyl_CoA_dOase-like"/>
</dbReference>
<dbReference type="PANTHER" id="PTHR31630">
    <property type="entry name" value="PHYTANOYL-COA DIOXYGENASE-RELATED-RELATED"/>
    <property type="match status" value="1"/>
</dbReference>
<evidence type="ECO:0000313" key="2">
    <source>
        <dbReference type="EMBL" id="WOO79483.1"/>
    </source>
</evidence>
<sequence>MPPTATATMTAVLTGPTLALPTHATVPVPQRAPPSATRAKWVDDLERDGFVVIPGVASEAVALEFQEEALRWLEKFPYGFKRDDRTTWDDAHMPYSQKGGMYNRYSVNHEAFVWKIRTQPGVIDAFAQIYGTDDLIVSFDGMNASLPINKEHGRVDIEPVPAWPHIDQNPRRIDRFELYQGIANLSPNGPDDGGLVVMRGSHLLHERHFAERGGFRPEGDFGPTENSYRFDPDEWEWFKKAGCETVKVCAGVGDLIIWDSRTVHWNASPTGSQIRFCSYVCFVPRAIATPAQLAQKWKVFEARKGTSAFPHLNSCPVDRDRTKFPDALPLRPDGSLDPCHTGRPFVEPEYTPALLRLVGRA</sequence>
<dbReference type="Proteomes" id="UP000827549">
    <property type="component" value="Chromosome 2"/>
</dbReference>
<dbReference type="AlphaFoldDB" id="A0AAF1BPJ2"/>
<dbReference type="GeneID" id="87806251"/>
<dbReference type="EMBL" id="CP086715">
    <property type="protein sequence ID" value="WOO79483.1"/>
    <property type="molecule type" value="Genomic_DNA"/>
</dbReference>
<keyword evidence="1" id="KW-0732">Signal</keyword>
<reference evidence="2" key="1">
    <citation type="submission" date="2023-10" db="EMBL/GenBank/DDBJ databases">
        <authorList>
            <person name="Noh H."/>
        </authorList>
    </citation>
    <scope>NUCLEOTIDE SEQUENCE</scope>
    <source>
        <strain evidence="2">DUCC4014</strain>
    </source>
</reference>
<accession>A0AAF1BPJ2</accession>
<dbReference type="PANTHER" id="PTHR31630:SF6">
    <property type="entry name" value="PHYTANOYL-COA DIOXYGENASE-RELATED"/>
    <property type="match status" value="1"/>
</dbReference>
<feature type="chain" id="PRO_5042178989" description="Phytanoyl-CoA dioxygenase" evidence="1">
    <location>
        <begin position="20"/>
        <end position="361"/>
    </location>
</feature>
<keyword evidence="3" id="KW-1185">Reference proteome</keyword>
<dbReference type="Gene3D" id="2.60.120.620">
    <property type="entry name" value="q2cbj1_9rhob like domain"/>
    <property type="match status" value="1"/>
</dbReference>
<dbReference type="SUPFAM" id="SSF51197">
    <property type="entry name" value="Clavaminate synthase-like"/>
    <property type="match status" value="1"/>
</dbReference>
<protein>
    <recommendedName>
        <fullName evidence="4">Phytanoyl-CoA dioxygenase</fullName>
    </recommendedName>
</protein>